<keyword evidence="2" id="KW-1133">Transmembrane helix</keyword>
<sequence length="66" mass="6573">MRGNPTPRTTGTVGRSAGAERDGAGQRPSADTRPAGVRRVRRLIVATVFLGGLLATGVATASAAAA</sequence>
<feature type="transmembrane region" description="Helical" evidence="2">
    <location>
        <begin position="43"/>
        <end position="65"/>
    </location>
</feature>
<comment type="caution">
    <text evidence="3">The sequence shown here is derived from an EMBL/GenBank/DDBJ whole genome shotgun (WGS) entry which is preliminary data.</text>
</comment>
<feature type="region of interest" description="Disordered" evidence="1">
    <location>
        <begin position="1"/>
        <end position="36"/>
    </location>
</feature>
<gene>
    <name evidence="3" type="ORF">HCN52_18390</name>
</gene>
<keyword evidence="4" id="KW-1185">Reference proteome</keyword>
<feature type="compositionally biased region" description="Polar residues" evidence="1">
    <location>
        <begin position="1"/>
        <end position="13"/>
    </location>
</feature>
<accession>A0ABX1CCL1</accession>
<feature type="non-terminal residue" evidence="3">
    <location>
        <position position="66"/>
    </location>
</feature>
<proteinExistence type="predicted"/>
<evidence type="ECO:0000256" key="1">
    <source>
        <dbReference type="SAM" id="MobiDB-lite"/>
    </source>
</evidence>
<keyword evidence="2" id="KW-0812">Transmembrane</keyword>
<dbReference type="Proteomes" id="UP000727056">
    <property type="component" value="Unassembled WGS sequence"/>
</dbReference>
<keyword evidence="2" id="KW-0472">Membrane</keyword>
<evidence type="ECO:0000256" key="2">
    <source>
        <dbReference type="SAM" id="Phobius"/>
    </source>
</evidence>
<reference evidence="3 4" key="1">
    <citation type="submission" date="2020-03" db="EMBL/GenBank/DDBJ databases">
        <title>Draft genome of Streptomyces sp. ventii, isolated from the Axial Seamount in the Pacific Ocean, and resequencing of the two type strains Streptomyces lonarensis strain NCL 716 and Streptomyces bohaiensis strain 11A07.</title>
        <authorList>
            <person name="Loughran R.M."/>
            <person name="Pfannmuller K.M."/>
            <person name="Wasson B.J."/>
            <person name="Deadmond M.C."/>
            <person name="Paddock B.E."/>
            <person name="Koyack M.J."/>
            <person name="Gallegos D.A."/>
            <person name="Mitchell E.A."/>
            <person name="Ushijima B."/>
            <person name="Saw J.H."/>
            <person name="Mcphail K.L."/>
            <person name="Videau P."/>
        </authorList>
    </citation>
    <scope>NUCLEOTIDE SEQUENCE [LARGE SCALE GENOMIC DNA]</scope>
    <source>
        <strain evidence="3 4">11A07</strain>
    </source>
</reference>
<dbReference type="RefSeq" id="WP_168089555.1">
    <property type="nucleotide sequence ID" value="NZ_JAAVJC010000203.1"/>
</dbReference>
<dbReference type="EMBL" id="JAAVJC010000203">
    <property type="protein sequence ID" value="NJQ16847.1"/>
    <property type="molecule type" value="Genomic_DNA"/>
</dbReference>
<organism evidence="3 4">
    <name type="scientific">Streptomyces bohaiensis</name>
    <dbReference type="NCBI Taxonomy" id="1431344"/>
    <lineage>
        <taxon>Bacteria</taxon>
        <taxon>Bacillati</taxon>
        <taxon>Actinomycetota</taxon>
        <taxon>Actinomycetes</taxon>
        <taxon>Kitasatosporales</taxon>
        <taxon>Streptomycetaceae</taxon>
        <taxon>Streptomyces</taxon>
    </lineage>
</organism>
<evidence type="ECO:0000313" key="4">
    <source>
        <dbReference type="Proteomes" id="UP000727056"/>
    </source>
</evidence>
<name>A0ABX1CCL1_9ACTN</name>
<evidence type="ECO:0000313" key="3">
    <source>
        <dbReference type="EMBL" id="NJQ16847.1"/>
    </source>
</evidence>
<protein>
    <submittedName>
        <fullName evidence="3">Uncharacterized protein</fullName>
    </submittedName>
</protein>